<accession>A0A8F5GVL8</accession>
<dbReference type="Proteomes" id="UP000693941">
    <property type="component" value="Chromosome"/>
</dbReference>
<feature type="transmembrane region" description="Helical" evidence="1">
    <location>
        <begin position="192"/>
        <end position="212"/>
    </location>
</feature>
<evidence type="ECO:0000256" key="1">
    <source>
        <dbReference type="SAM" id="Phobius"/>
    </source>
</evidence>
<protein>
    <submittedName>
        <fullName evidence="2">Uncharacterized protein</fullName>
    </submittedName>
</protein>
<name>A0A8F5GVL8_9CREN</name>
<keyword evidence="1" id="KW-0472">Membrane</keyword>
<organism evidence="2 3">
    <name type="scientific">Saccharolobus shibatae</name>
    <dbReference type="NCBI Taxonomy" id="2286"/>
    <lineage>
        <taxon>Archaea</taxon>
        <taxon>Thermoproteota</taxon>
        <taxon>Thermoprotei</taxon>
        <taxon>Sulfolobales</taxon>
        <taxon>Sulfolobaceae</taxon>
        <taxon>Saccharolobus</taxon>
    </lineage>
</organism>
<evidence type="ECO:0000313" key="3">
    <source>
        <dbReference type="Proteomes" id="UP000693941"/>
    </source>
</evidence>
<keyword evidence="1" id="KW-0812">Transmembrane</keyword>
<reference evidence="2" key="1">
    <citation type="journal article" date="2021" name="Environ. Microbiol.">
        <title>New insights into the diversity and evolution of the archaeal mobilome from three complete genomes of Saccharolobus shibatae.</title>
        <authorList>
            <person name="Medvedeva S."/>
            <person name="Brandt D."/>
            <person name="Cvirkaite-Krupovic V."/>
            <person name="Liu Y."/>
            <person name="Severinov K."/>
            <person name="Ishino S."/>
            <person name="Ishino Y."/>
            <person name="Prangishvili D."/>
            <person name="Kalinowski J."/>
            <person name="Krupovic M."/>
        </authorList>
    </citation>
    <scope>NUCLEOTIDE SEQUENCE</scope>
    <source>
        <strain evidence="2">BEU9</strain>
    </source>
</reference>
<sequence>MFISPTTWSITKNYNYSVPYFSNANYLPMYSAVSGLLILPQSSNEYLVIEWDPWWQTGAFYNGASGQWNVWIVSNPNGSQATVNPTPSPTLGRGYHGWDGIGSGYFSPGSGDYIYIKVTYDPSTNTLTGIAIDLNTSEEANFTLNLNGYYNPPPKGVNVFGIGAATGGNMANWGVLYVNYQPVIHSQRIGSVLPYLLIAVILVVVIITVIILNKRRK</sequence>
<dbReference type="AlphaFoldDB" id="A0A8F5GVL8"/>
<dbReference type="EMBL" id="CP077715">
    <property type="protein sequence ID" value="QXJ31081.1"/>
    <property type="molecule type" value="Genomic_DNA"/>
</dbReference>
<proteinExistence type="predicted"/>
<keyword evidence="1" id="KW-1133">Transmembrane helix</keyword>
<evidence type="ECO:0000313" key="2">
    <source>
        <dbReference type="EMBL" id="QXJ31081.1"/>
    </source>
</evidence>
<gene>
    <name evidence="2" type="ORF">J5U21_00730</name>
</gene>